<evidence type="ECO:0000256" key="1">
    <source>
        <dbReference type="ARBA" id="ARBA00023186"/>
    </source>
</evidence>
<feature type="domain" description="CAP-Gly" evidence="2">
    <location>
        <begin position="189"/>
        <end position="225"/>
    </location>
</feature>
<evidence type="ECO:0000259" key="2">
    <source>
        <dbReference type="PROSITE" id="PS50245"/>
    </source>
</evidence>
<dbReference type="SMART" id="SM01052">
    <property type="entry name" value="CAP_GLY"/>
    <property type="match status" value="1"/>
</dbReference>
<dbReference type="AlphaFoldDB" id="A0AA35ITP1"/>
<dbReference type="InterPro" id="IPR029071">
    <property type="entry name" value="Ubiquitin-like_domsf"/>
</dbReference>
<gene>
    <name evidence="3" type="primary">SMKI14G1750</name>
    <name evidence="3" type="ORF">SMKI_14G1750</name>
</gene>
<dbReference type="GeneID" id="80920853"/>
<evidence type="ECO:0000313" key="3">
    <source>
        <dbReference type="EMBL" id="CAI4035965.1"/>
    </source>
</evidence>
<dbReference type="RefSeq" id="XP_056079085.1">
    <property type="nucleotide sequence ID" value="XM_056225247.1"/>
</dbReference>
<evidence type="ECO:0000313" key="4">
    <source>
        <dbReference type="Proteomes" id="UP001161438"/>
    </source>
</evidence>
<dbReference type="Pfam" id="PF14560">
    <property type="entry name" value="Ubiquitin_2"/>
    <property type="match status" value="1"/>
</dbReference>
<organism evidence="3 4">
    <name type="scientific">Saccharomyces mikatae IFO 1815</name>
    <dbReference type="NCBI Taxonomy" id="226126"/>
    <lineage>
        <taxon>Eukaryota</taxon>
        <taxon>Fungi</taxon>
        <taxon>Dikarya</taxon>
        <taxon>Ascomycota</taxon>
        <taxon>Saccharomycotina</taxon>
        <taxon>Saccharomycetes</taxon>
        <taxon>Saccharomycetales</taxon>
        <taxon>Saccharomycetaceae</taxon>
        <taxon>Saccharomyces</taxon>
    </lineage>
</organism>
<dbReference type="Gene3D" id="2.30.30.190">
    <property type="entry name" value="CAP Gly-rich-like domain"/>
    <property type="match status" value="1"/>
</dbReference>
<keyword evidence="1" id="KW-0143">Chaperone</keyword>
<dbReference type="Pfam" id="PF01302">
    <property type="entry name" value="CAP_GLY"/>
    <property type="match status" value="1"/>
</dbReference>
<dbReference type="PROSITE" id="PS00845">
    <property type="entry name" value="CAP_GLY_1"/>
    <property type="match status" value="1"/>
</dbReference>
<reference evidence="3" key="1">
    <citation type="submission" date="2022-10" db="EMBL/GenBank/DDBJ databases">
        <authorList>
            <person name="Byrne P K."/>
        </authorList>
    </citation>
    <scope>NUCLEOTIDE SEQUENCE</scope>
    <source>
        <strain evidence="3">IFO1815</strain>
    </source>
</reference>
<dbReference type="SUPFAM" id="SSF74924">
    <property type="entry name" value="Cap-Gly domain"/>
    <property type="match status" value="1"/>
</dbReference>
<accession>A0AA35ITP1</accession>
<dbReference type="Proteomes" id="UP001161438">
    <property type="component" value="Chromosome 14"/>
</dbReference>
<protein>
    <recommendedName>
        <fullName evidence="2">CAP-Gly domain-containing protein</fullName>
    </recommendedName>
</protein>
<dbReference type="SUPFAM" id="SSF54236">
    <property type="entry name" value="Ubiquitin-like"/>
    <property type="match status" value="1"/>
</dbReference>
<proteinExistence type="predicted"/>
<dbReference type="Gene3D" id="3.10.20.90">
    <property type="entry name" value="Phosphatidylinositol 3-kinase Catalytic Subunit, Chain A, domain 1"/>
    <property type="match status" value="1"/>
</dbReference>
<dbReference type="InterPro" id="IPR036859">
    <property type="entry name" value="CAP-Gly_dom_sf"/>
</dbReference>
<name>A0AA35ITP1_SACMI</name>
<keyword evidence="4" id="KW-1185">Reference proteome</keyword>
<sequence length="253" mass="28227">MVRVVIKSELVNTEKQFPQTLKLEQFKDRLYHVTGVEPNDMEIVVKRQYDNKEIFSTKTGGRNSDEDQNPNFLEDEEELIVIVTDPNTQSITNQLATQADELSSTQPISEEDYLQRENSVLRWKMAHGYGRFNAAQQTQRAAQTKQDEAYAREQLMAAIGHPCSVMVHGSISRRAVLRYVGSLPLGATGTWCGVEFSEAAGKNNGCINGVTLFGPVAPGHGSFVRPRAVKILPKNEDSKTDDVHCDVKSDDEI</sequence>
<dbReference type="InterPro" id="IPR000938">
    <property type="entry name" value="CAP-Gly_domain"/>
</dbReference>
<dbReference type="EMBL" id="OX365770">
    <property type="protein sequence ID" value="CAI4035965.1"/>
    <property type="molecule type" value="Genomic_DNA"/>
</dbReference>
<dbReference type="InterPro" id="IPR000626">
    <property type="entry name" value="Ubiquitin-like_dom"/>
</dbReference>
<dbReference type="PROSITE" id="PS50245">
    <property type="entry name" value="CAP_GLY_2"/>
    <property type="match status" value="1"/>
</dbReference>